<evidence type="ECO:0000256" key="1">
    <source>
        <dbReference type="SAM" id="MobiDB-lite"/>
    </source>
</evidence>
<feature type="signal peptide" evidence="2">
    <location>
        <begin position="1"/>
        <end position="22"/>
    </location>
</feature>
<dbReference type="Proteomes" id="UP000464751">
    <property type="component" value="Chromosome"/>
</dbReference>
<organism evidence="3 4">
    <name type="scientific">Ancylobacter pratisalsi</name>
    <dbReference type="NCBI Taxonomy" id="1745854"/>
    <lineage>
        <taxon>Bacteria</taxon>
        <taxon>Pseudomonadati</taxon>
        <taxon>Pseudomonadota</taxon>
        <taxon>Alphaproteobacteria</taxon>
        <taxon>Hyphomicrobiales</taxon>
        <taxon>Xanthobacteraceae</taxon>
        <taxon>Ancylobacter</taxon>
    </lineage>
</organism>
<proteinExistence type="predicted"/>
<evidence type="ECO:0000256" key="2">
    <source>
        <dbReference type="SAM" id="SignalP"/>
    </source>
</evidence>
<accession>A0A6P1YSD8</accession>
<keyword evidence="2" id="KW-0732">Signal</keyword>
<dbReference type="AlphaFoldDB" id="A0A6P1YSD8"/>
<protein>
    <submittedName>
        <fullName evidence="3">Uncharacterized protein</fullName>
    </submittedName>
</protein>
<gene>
    <name evidence="3" type="ORF">G3A50_19270</name>
</gene>
<reference evidence="3 4" key="1">
    <citation type="submission" date="2020-02" db="EMBL/GenBank/DDBJ databases">
        <authorList>
            <person name="Li G."/>
        </authorList>
    </citation>
    <scope>NUCLEOTIDE SEQUENCE [LARGE SCALE GENOMIC DNA]</scope>
    <source>
        <strain evidence="3 4">DSM 102029</strain>
    </source>
</reference>
<dbReference type="RefSeq" id="WP_163076746.1">
    <property type="nucleotide sequence ID" value="NZ_CP048630.1"/>
</dbReference>
<dbReference type="EMBL" id="CP048630">
    <property type="protein sequence ID" value="QIB35606.1"/>
    <property type="molecule type" value="Genomic_DNA"/>
</dbReference>
<feature type="compositionally biased region" description="Polar residues" evidence="1">
    <location>
        <begin position="58"/>
        <end position="82"/>
    </location>
</feature>
<name>A0A6P1YSD8_9HYPH</name>
<dbReference type="KEGG" id="apra:G3A50_19270"/>
<sequence>MNRIWVCGALALLVGATGAAQAQLSTTPNKVTPNYMPSRPDAVKPNKQNLMQGPSYWTPGQRSLNVPGANTNPTQRETNPFNRTVLPPAPSPRTP</sequence>
<evidence type="ECO:0000313" key="4">
    <source>
        <dbReference type="Proteomes" id="UP000464751"/>
    </source>
</evidence>
<keyword evidence="4" id="KW-1185">Reference proteome</keyword>
<feature type="region of interest" description="Disordered" evidence="1">
    <location>
        <begin position="25"/>
        <end position="95"/>
    </location>
</feature>
<evidence type="ECO:0000313" key="3">
    <source>
        <dbReference type="EMBL" id="QIB35606.1"/>
    </source>
</evidence>
<feature type="chain" id="PRO_5027085482" evidence="2">
    <location>
        <begin position="23"/>
        <end position="95"/>
    </location>
</feature>